<reference evidence="1 2" key="1">
    <citation type="submission" date="2022-03" db="EMBL/GenBank/DDBJ databases">
        <title>Chryseobacterium sp. isolated from particulate matters in swine house.</title>
        <authorList>
            <person name="Won M."/>
            <person name="Kim S.-J."/>
            <person name="Kwon S.-W."/>
        </authorList>
    </citation>
    <scope>NUCLEOTIDE SEQUENCE [LARGE SCALE GENOMIC DNA]</scope>
    <source>
        <strain evidence="1 2">SC2-2</strain>
    </source>
</reference>
<proteinExistence type="predicted"/>
<keyword evidence="2" id="KW-1185">Reference proteome</keyword>
<dbReference type="EMBL" id="CP094532">
    <property type="protein sequence ID" value="UOE40089.1"/>
    <property type="molecule type" value="Genomic_DNA"/>
</dbReference>
<evidence type="ECO:0000313" key="1">
    <source>
        <dbReference type="EMBL" id="UOE40089.1"/>
    </source>
</evidence>
<name>A0ABY4BMH2_9FLAO</name>
<dbReference type="RefSeq" id="WP_243548115.1">
    <property type="nucleotide sequence ID" value="NZ_CP094532.1"/>
</dbReference>
<organism evidence="1 2">
    <name type="scientific">Chryseobacterium suipulveris</name>
    <dbReference type="NCBI Taxonomy" id="2929800"/>
    <lineage>
        <taxon>Bacteria</taxon>
        <taxon>Pseudomonadati</taxon>
        <taxon>Bacteroidota</taxon>
        <taxon>Flavobacteriia</taxon>
        <taxon>Flavobacteriales</taxon>
        <taxon>Weeksellaceae</taxon>
        <taxon>Chryseobacterium group</taxon>
        <taxon>Chryseobacterium</taxon>
    </lineage>
</organism>
<accession>A0ABY4BMH2</accession>
<dbReference type="Proteomes" id="UP000831460">
    <property type="component" value="Chromosome"/>
</dbReference>
<protein>
    <submittedName>
        <fullName evidence="1">Uncharacterized protein</fullName>
    </submittedName>
</protein>
<sequence length="75" mass="8634">MKIKYLILILLTITLNSCQGQKPDKKIHIFDRNTGLTMNLPEGFEELNENESEKILSKGKKVLIKFMMQILILAT</sequence>
<gene>
    <name evidence="1" type="ORF">MTP09_09165</name>
</gene>
<evidence type="ECO:0000313" key="2">
    <source>
        <dbReference type="Proteomes" id="UP000831460"/>
    </source>
</evidence>